<dbReference type="EMBL" id="JBHSJB010000025">
    <property type="protein sequence ID" value="MFC5057041.1"/>
    <property type="molecule type" value="Genomic_DNA"/>
</dbReference>
<dbReference type="RefSeq" id="WP_344039057.1">
    <property type="nucleotide sequence ID" value="NZ_BAAAKE010000014.1"/>
</dbReference>
<protein>
    <recommendedName>
        <fullName evidence="3">Chlorophyllase-like protein</fullName>
    </recommendedName>
</protein>
<comment type="caution">
    <text evidence="1">The sequence shown here is derived from an EMBL/GenBank/DDBJ whole genome shotgun (WGS) entry which is preliminary data.</text>
</comment>
<evidence type="ECO:0000313" key="1">
    <source>
        <dbReference type="EMBL" id="MFC5057041.1"/>
    </source>
</evidence>
<dbReference type="Proteomes" id="UP001595833">
    <property type="component" value="Unassembled WGS sequence"/>
</dbReference>
<keyword evidence="2" id="KW-1185">Reference proteome</keyword>
<proteinExistence type="predicted"/>
<sequence length="356" mass="37743">MALVAGAQVTSTQVASAWSGAPAPRPGPVAVAGYDLGDTAFTDPGTGTVSELRAVVHHPRHLTGRVPLVVMAHGSWWGCDSRDAVGWPCPAGTRPYPSHRGYDYLGAALAARGFVVVSIGANGINQTSFDYGDRARLVNEHLRLWQLLVDSGTGPLAGRIFDAGDGRAVASRFTGRVDMTRVGTLGHSRGGKGVMWQASDKHRGDWPPGVRVRAVLGLAPVKFDVPEGDHSDTLITTVPFAVVTSGCDGAVREGGQEYLDDLRGRNTVTDYSVSLRDGNHNSYNTAWTPPFLFGEDDSTCPGRQLAPGRQREALTAYAIAFYRHQLHGDPSGLPVLTGRRPLPGAVAAVRVAPPGR</sequence>
<evidence type="ECO:0008006" key="3">
    <source>
        <dbReference type="Google" id="ProtNLM"/>
    </source>
</evidence>
<organism evidence="1 2">
    <name type="scientific">Saccharothrix xinjiangensis</name>
    <dbReference type="NCBI Taxonomy" id="204798"/>
    <lineage>
        <taxon>Bacteria</taxon>
        <taxon>Bacillati</taxon>
        <taxon>Actinomycetota</taxon>
        <taxon>Actinomycetes</taxon>
        <taxon>Pseudonocardiales</taxon>
        <taxon>Pseudonocardiaceae</taxon>
        <taxon>Saccharothrix</taxon>
    </lineage>
</organism>
<evidence type="ECO:0000313" key="2">
    <source>
        <dbReference type="Proteomes" id="UP001595833"/>
    </source>
</evidence>
<dbReference type="Gene3D" id="3.40.50.1820">
    <property type="entry name" value="alpha/beta hydrolase"/>
    <property type="match status" value="1"/>
</dbReference>
<reference evidence="2" key="1">
    <citation type="journal article" date="2019" name="Int. J. Syst. Evol. Microbiol.">
        <title>The Global Catalogue of Microorganisms (GCM) 10K type strain sequencing project: providing services to taxonomists for standard genome sequencing and annotation.</title>
        <authorList>
            <consortium name="The Broad Institute Genomics Platform"/>
            <consortium name="The Broad Institute Genome Sequencing Center for Infectious Disease"/>
            <person name="Wu L."/>
            <person name="Ma J."/>
        </authorList>
    </citation>
    <scope>NUCLEOTIDE SEQUENCE [LARGE SCALE GENOMIC DNA]</scope>
    <source>
        <strain evidence="2">KCTC 12848</strain>
    </source>
</reference>
<dbReference type="InterPro" id="IPR029058">
    <property type="entry name" value="AB_hydrolase_fold"/>
</dbReference>
<name>A0ABV9Y8W2_9PSEU</name>
<gene>
    <name evidence="1" type="ORF">ACFPFM_25255</name>
</gene>
<dbReference type="SUPFAM" id="SSF53474">
    <property type="entry name" value="alpha/beta-Hydrolases"/>
    <property type="match status" value="1"/>
</dbReference>
<accession>A0ABV9Y8W2</accession>